<gene>
    <name evidence="1" type="ORF">TNIN_386501</name>
</gene>
<evidence type="ECO:0008006" key="3">
    <source>
        <dbReference type="Google" id="ProtNLM"/>
    </source>
</evidence>
<proteinExistence type="predicted"/>
<protein>
    <recommendedName>
        <fullName evidence="3">Transposase</fullName>
    </recommendedName>
</protein>
<reference evidence="1" key="1">
    <citation type="submission" date="2020-08" db="EMBL/GenBank/DDBJ databases">
        <title>Multicomponent nature underlies the extraordinary mechanical properties of spider dragline silk.</title>
        <authorList>
            <person name="Kono N."/>
            <person name="Nakamura H."/>
            <person name="Mori M."/>
            <person name="Yoshida Y."/>
            <person name="Ohtoshi R."/>
            <person name="Malay A.D."/>
            <person name="Moran D.A.P."/>
            <person name="Tomita M."/>
            <person name="Numata K."/>
            <person name="Arakawa K."/>
        </authorList>
    </citation>
    <scope>NUCLEOTIDE SEQUENCE</scope>
</reference>
<organism evidence="1 2">
    <name type="scientific">Trichonephila inaurata madagascariensis</name>
    <dbReference type="NCBI Taxonomy" id="2747483"/>
    <lineage>
        <taxon>Eukaryota</taxon>
        <taxon>Metazoa</taxon>
        <taxon>Ecdysozoa</taxon>
        <taxon>Arthropoda</taxon>
        <taxon>Chelicerata</taxon>
        <taxon>Arachnida</taxon>
        <taxon>Araneae</taxon>
        <taxon>Araneomorphae</taxon>
        <taxon>Entelegynae</taxon>
        <taxon>Araneoidea</taxon>
        <taxon>Nephilidae</taxon>
        <taxon>Trichonephila</taxon>
        <taxon>Trichonephila inaurata</taxon>
    </lineage>
</organism>
<sequence>MFSQATSQKFQPYKGIHKNSSRKDGYTVVYELADQRATVADLPWMIFKKPLIGQRRVKELFCKLYSHSPSTVQPFFEQDNAVPHIAAFSRSCLQKFRYLAVNRIFTMDSMMYQGMGSFFSTRTA</sequence>
<evidence type="ECO:0000313" key="1">
    <source>
        <dbReference type="EMBL" id="GFY57489.1"/>
    </source>
</evidence>
<dbReference type="AlphaFoldDB" id="A0A8X6XQ79"/>
<dbReference type="EMBL" id="BMAV01011534">
    <property type="protein sequence ID" value="GFY57489.1"/>
    <property type="molecule type" value="Genomic_DNA"/>
</dbReference>
<accession>A0A8X6XQ79</accession>
<name>A0A8X6XQ79_9ARAC</name>
<evidence type="ECO:0000313" key="2">
    <source>
        <dbReference type="Proteomes" id="UP000886998"/>
    </source>
</evidence>
<keyword evidence="2" id="KW-1185">Reference proteome</keyword>
<dbReference type="Proteomes" id="UP000886998">
    <property type="component" value="Unassembled WGS sequence"/>
</dbReference>
<comment type="caution">
    <text evidence="1">The sequence shown here is derived from an EMBL/GenBank/DDBJ whole genome shotgun (WGS) entry which is preliminary data.</text>
</comment>